<protein>
    <submittedName>
        <fullName evidence="1">Uncharacterized protein</fullName>
    </submittedName>
</protein>
<gene>
    <name evidence="1" type="ORF">LP422_19035</name>
</gene>
<organism evidence="1 2">
    <name type="scientific">Janibacter limosus</name>
    <dbReference type="NCBI Taxonomy" id="53458"/>
    <lineage>
        <taxon>Bacteria</taxon>
        <taxon>Bacillati</taxon>
        <taxon>Actinomycetota</taxon>
        <taxon>Actinomycetes</taxon>
        <taxon>Micrococcales</taxon>
        <taxon>Intrasporangiaceae</taxon>
        <taxon>Janibacter</taxon>
    </lineage>
</organism>
<accession>A0AC61U3J2</accession>
<reference evidence="1" key="1">
    <citation type="submission" date="2021-11" db="EMBL/GenBank/DDBJ databases">
        <title>Study of the species diversity of bacterial strains isolated from a unique natural object - Shulgan-Tash cave (Bashkiria).</title>
        <authorList>
            <person name="Sazanova A.L."/>
            <person name="Chirak E.R."/>
            <person name="Safronova V.I."/>
        </authorList>
    </citation>
    <scope>NUCLEOTIDE SEQUENCE</scope>
    <source>
        <strain evidence="1">P1</strain>
    </source>
</reference>
<proteinExistence type="predicted"/>
<dbReference type="Proteomes" id="UP001059663">
    <property type="component" value="Chromosome"/>
</dbReference>
<evidence type="ECO:0000313" key="2">
    <source>
        <dbReference type="Proteomes" id="UP001059663"/>
    </source>
</evidence>
<sequence length="91" mass="9706">MTSSATSSSCRCASWPAVWPTAASTRRSPPTARQWLADTGYDPAYGARPLRRLVQKEIGDRLATGLLSGQVRDGSTVVVDRDDEGGGLALR</sequence>
<evidence type="ECO:0000313" key="1">
    <source>
        <dbReference type="EMBL" id="UUZ44466.1"/>
    </source>
</evidence>
<dbReference type="EMBL" id="CP087977">
    <property type="protein sequence ID" value="UUZ44466.1"/>
    <property type="molecule type" value="Genomic_DNA"/>
</dbReference>
<name>A0AC61U3J2_9MICO</name>